<evidence type="ECO:0000256" key="1">
    <source>
        <dbReference type="SAM" id="MobiDB-lite"/>
    </source>
</evidence>
<feature type="compositionally biased region" description="Polar residues" evidence="1">
    <location>
        <begin position="123"/>
        <end position="145"/>
    </location>
</feature>
<name>A4VD84_TETTS</name>
<dbReference type="InParanoid" id="A4VD84"/>
<feature type="compositionally biased region" description="Polar residues" evidence="1">
    <location>
        <begin position="295"/>
        <end position="311"/>
    </location>
</feature>
<dbReference type="AlphaFoldDB" id="A4VD84"/>
<feature type="region of interest" description="Disordered" evidence="1">
    <location>
        <begin position="1"/>
        <end position="31"/>
    </location>
</feature>
<feature type="compositionally biased region" description="Basic and acidic residues" evidence="1">
    <location>
        <begin position="332"/>
        <end position="345"/>
    </location>
</feature>
<dbReference type="HOGENOM" id="CLU_552662_0_0_1"/>
<reference evidence="3" key="1">
    <citation type="journal article" date="2006" name="PLoS Biol.">
        <title>Macronuclear genome sequence of the ciliate Tetrahymena thermophila, a model eukaryote.</title>
        <authorList>
            <person name="Eisen J.A."/>
            <person name="Coyne R.S."/>
            <person name="Wu M."/>
            <person name="Wu D."/>
            <person name="Thiagarajan M."/>
            <person name="Wortman J.R."/>
            <person name="Badger J.H."/>
            <person name="Ren Q."/>
            <person name="Amedeo P."/>
            <person name="Jones K.M."/>
            <person name="Tallon L.J."/>
            <person name="Delcher A.L."/>
            <person name="Salzberg S.L."/>
            <person name="Silva J.C."/>
            <person name="Haas B.J."/>
            <person name="Majoros W.H."/>
            <person name="Farzad M."/>
            <person name="Carlton J.M."/>
            <person name="Smith R.K. Jr."/>
            <person name="Garg J."/>
            <person name="Pearlman R.E."/>
            <person name="Karrer K.M."/>
            <person name="Sun L."/>
            <person name="Manning G."/>
            <person name="Elde N.C."/>
            <person name="Turkewitz A.P."/>
            <person name="Asai D.J."/>
            <person name="Wilkes D.E."/>
            <person name="Wang Y."/>
            <person name="Cai H."/>
            <person name="Collins K."/>
            <person name="Stewart B.A."/>
            <person name="Lee S.R."/>
            <person name="Wilamowska K."/>
            <person name="Weinberg Z."/>
            <person name="Ruzzo W.L."/>
            <person name="Wloga D."/>
            <person name="Gaertig J."/>
            <person name="Frankel J."/>
            <person name="Tsao C.-C."/>
            <person name="Gorovsky M.A."/>
            <person name="Keeling P.J."/>
            <person name="Waller R.F."/>
            <person name="Patron N.J."/>
            <person name="Cherry J.M."/>
            <person name="Stover N.A."/>
            <person name="Krieger C.J."/>
            <person name="del Toro C."/>
            <person name="Ryder H.F."/>
            <person name="Williamson S.C."/>
            <person name="Barbeau R.A."/>
            <person name="Hamilton E.P."/>
            <person name="Orias E."/>
        </authorList>
    </citation>
    <scope>NUCLEOTIDE SEQUENCE [LARGE SCALE GENOMIC DNA]</scope>
    <source>
        <strain evidence="3">SB210</strain>
    </source>
</reference>
<dbReference type="GeneID" id="7838315"/>
<dbReference type="RefSeq" id="XP_001470935.2">
    <property type="nucleotide sequence ID" value="XM_001470885.2"/>
</dbReference>
<feature type="region of interest" description="Disordered" evidence="1">
    <location>
        <begin position="221"/>
        <end position="245"/>
    </location>
</feature>
<feature type="region of interest" description="Disordered" evidence="1">
    <location>
        <begin position="393"/>
        <end position="431"/>
    </location>
</feature>
<dbReference type="EMBL" id="GG662605">
    <property type="protein sequence ID" value="EDK31490.2"/>
    <property type="molecule type" value="Genomic_DNA"/>
</dbReference>
<accession>A4VD84</accession>
<sequence length="532" mass="60537">MNKIINSSNKKSSDLIQNSNNNNNNQVKNETTGVRSLNLKKNGKEFIPNQANTGASNNEQKKNTLGLGLLSKIIPKRNEPQNDIEQNSTAINIHAAPEKRQQEVQNSIPKDQKEHQMPKIDLTNRSLIQKQQNQSKSLIRRTSSSIDEKQRSEAQTPTLTANKNGLLAAPGIQAKMPEIKLNLNSPQKPQTEAKLPENKTLLDHTFKPTLNVKACLQKQQQIKLQSPPEEAQKREQQNKISQNKLVDQVETQKSQTVDNLSNAQVCKQLIQLKNPLLNSTSSVFSNIINEQHLQQKPQVSQQANEISQKPKIQTEEQGLLGKRSASSLNHTLENDKEATEKKVKPNTDNTCYQELKQDIIKEMEVEEDSHDDSTSSICSNATVVLNNYNNQNTQQKQEQETSAEISRKASDLSDDSQKLLGSPETISNSQEMIIREMKKQRKRSEQLELKNKINENLKLIENKKEKIHKIVEIIQEKLSPETMKILKEHIQKQKDILYQTSSISQKKQNKINVKLLNHMLQNNVQFLQNLKI</sequence>
<organism evidence="2 3">
    <name type="scientific">Tetrahymena thermophila (strain SB210)</name>
    <dbReference type="NCBI Taxonomy" id="312017"/>
    <lineage>
        <taxon>Eukaryota</taxon>
        <taxon>Sar</taxon>
        <taxon>Alveolata</taxon>
        <taxon>Ciliophora</taxon>
        <taxon>Intramacronucleata</taxon>
        <taxon>Oligohymenophorea</taxon>
        <taxon>Hymenostomatida</taxon>
        <taxon>Tetrahymenina</taxon>
        <taxon>Tetrahymenidae</taxon>
        <taxon>Tetrahymena</taxon>
    </lineage>
</organism>
<protein>
    <submittedName>
        <fullName evidence="2">Uncharacterized protein</fullName>
    </submittedName>
</protein>
<proteinExistence type="predicted"/>
<feature type="compositionally biased region" description="Basic and acidic residues" evidence="1">
    <location>
        <begin position="405"/>
        <end position="417"/>
    </location>
</feature>
<evidence type="ECO:0000313" key="2">
    <source>
        <dbReference type="EMBL" id="EDK31490.2"/>
    </source>
</evidence>
<dbReference type="KEGG" id="tet:TTHERM_00317526"/>
<feature type="region of interest" description="Disordered" evidence="1">
    <location>
        <begin position="95"/>
        <end position="164"/>
    </location>
</feature>
<feature type="compositionally biased region" description="Polar residues" evidence="1">
    <location>
        <begin position="153"/>
        <end position="163"/>
    </location>
</feature>
<feature type="compositionally biased region" description="Low complexity" evidence="1">
    <location>
        <begin position="1"/>
        <end position="10"/>
    </location>
</feature>
<gene>
    <name evidence="2" type="ORF">TTHERM_00317526</name>
</gene>
<dbReference type="Proteomes" id="UP000009168">
    <property type="component" value="Unassembled WGS sequence"/>
</dbReference>
<feature type="region of interest" description="Disordered" evidence="1">
    <location>
        <begin position="295"/>
        <end position="350"/>
    </location>
</feature>
<evidence type="ECO:0000313" key="3">
    <source>
        <dbReference type="Proteomes" id="UP000009168"/>
    </source>
</evidence>
<keyword evidence="3" id="KW-1185">Reference proteome</keyword>